<evidence type="ECO:0000313" key="2">
    <source>
        <dbReference type="Proteomes" id="UP000236291"/>
    </source>
</evidence>
<gene>
    <name evidence="1" type="ORF">L195_g019455</name>
</gene>
<dbReference type="EMBL" id="ASHM01014315">
    <property type="protein sequence ID" value="PNX96253.1"/>
    <property type="molecule type" value="Genomic_DNA"/>
</dbReference>
<dbReference type="OrthoDB" id="1435955at2759"/>
<evidence type="ECO:0000313" key="1">
    <source>
        <dbReference type="EMBL" id="PNX96253.1"/>
    </source>
</evidence>
<reference evidence="1 2" key="2">
    <citation type="journal article" date="2017" name="Front. Plant Sci.">
        <title>Gene Classification and Mining of Molecular Markers Useful in Red Clover (Trifolium pratense) Breeding.</title>
        <authorList>
            <person name="Istvanek J."/>
            <person name="Dluhosova J."/>
            <person name="Dluhos P."/>
            <person name="Patkova L."/>
            <person name="Nedelnik J."/>
            <person name="Repkova J."/>
        </authorList>
    </citation>
    <scope>NUCLEOTIDE SEQUENCE [LARGE SCALE GENOMIC DNA]</scope>
    <source>
        <strain evidence="2">cv. Tatra</strain>
        <tissue evidence="1">Young leaves</tissue>
    </source>
</reference>
<proteinExistence type="predicted"/>
<dbReference type="Proteomes" id="UP000236291">
    <property type="component" value="Unassembled WGS sequence"/>
</dbReference>
<accession>A0A2K3MZM8</accession>
<sequence>MIASIEDKVIHHIEPYFEDADVHPRQHDITKVWEAITQMAQSPTFPAHFVAETLNDSSWTIADPIGHLGAGFCQHSGVYVLDWMDKDFPFKSSDFGGVKEDDLRMNLTMKLILGEHNELKSSVEENSAKAWSTKRFA</sequence>
<reference evidence="1 2" key="1">
    <citation type="journal article" date="2014" name="Am. J. Bot.">
        <title>Genome assembly and annotation for red clover (Trifolium pratense; Fabaceae).</title>
        <authorList>
            <person name="Istvanek J."/>
            <person name="Jaros M."/>
            <person name="Krenek A."/>
            <person name="Repkova J."/>
        </authorList>
    </citation>
    <scope>NUCLEOTIDE SEQUENCE [LARGE SCALE GENOMIC DNA]</scope>
    <source>
        <strain evidence="2">cv. Tatra</strain>
        <tissue evidence="1">Young leaves</tissue>
    </source>
</reference>
<organism evidence="1 2">
    <name type="scientific">Trifolium pratense</name>
    <name type="common">Red clover</name>
    <dbReference type="NCBI Taxonomy" id="57577"/>
    <lineage>
        <taxon>Eukaryota</taxon>
        <taxon>Viridiplantae</taxon>
        <taxon>Streptophyta</taxon>
        <taxon>Embryophyta</taxon>
        <taxon>Tracheophyta</taxon>
        <taxon>Spermatophyta</taxon>
        <taxon>Magnoliopsida</taxon>
        <taxon>eudicotyledons</taxon>
        <taxon>Gunneridae</taxon>
        <taxon>Pentapetalae</taxon>
        <taxon>rosids</taxon>
        <taxon>fabids</taxon>
        <taxon>Fabales</taxon>
        <taxon>Fabaceae</taxon>
        <taxon>Papilionoideae</taxon>
        <taxon>50 kb inversion clade</taxon>
        <taxon>NPAAA clade</taxon>
        <taxon>Hologalegina</taxon>
        <taxon>IRL clade</taxon>
        <taxon>Trifolieae</taxon>
        <taxon>Trifolium</taxon>
    </lineage>
</organism>
<name>A0A2K3MZM8_TRIPR</name>
<dbReference type="AlphaFoldDB" id="A0A2K3MZM8"/>
<protein>
    <submittedName>
        <fullName evidence="1">Uncharacterized protein</fullName>
    </submittedName>
</protein>
<comment type="caution">
    <text evidence="1">The sequence shown here is derived from an EMBL/GenBank/DDBJ whole genome shotgun (WGS) entry which is preliminary data.</text>
</comment>